<evidence type="ECO:0000313" key="2">
    <source>
        <dbReference type="Proteomes" id="UP000001036"/>
    </source>
</evidence>
<dbReference type="EMBL" id="CP000934">
    <property type="protein sequence ID" value="ACE84080.1"/>
    <property type="molecule type" value="Genomic_DNA"/>
</dbReference>
<protein>
    <submittedName>
        <fullName evidence="1">Uncharacterized protein</fullName>
    </submittedName>
</protein>
<gene>
    <name evidence="1" type="ordered locus">CJA_1258</name>
</gene>
<proteinExistence type="predicted"/>
<dbReference type="HOGENOM" id="CLU_3364029_0_0_6"/>
<dbReference type="Proteomes" id="UP000001036">
    <property type="component" value="Chromosome"/>
</dbReference>
<reference evidence="1 2" key="1">
    <citation type="journal article" date="2008" name="J. Bacteriol.">
        <title>Insights into plant cell wall degradation from the genome sequence of the soil bacterium Cellvibrio japonicus.</title>
        <authorList>
            <person name="Deboy R.T."/>
            <person name="Mongodin E.F."/>
            <person name="Fouts D.E."/>
            <person name="Tailford L.E."/>
            <person name="Khouri H."/>
            <person name="Emerson J.B."/>
            <person name="Mohamoud Y."/>
            <person name="Watkins K."/>
            <person name="Henrissat B."/>
            <person name="Gilbert H.J."/>
            <person name="Nelson K.E."/>
        </authorList>
    </citation>
    <scope>NUCLEOTIDE SEQUENCE [LARGE SCALE GENOMIC DNA]</scope>
    <source>
        <strain evidence="1 2">Ueda107</strain>
    </source>
</reference>
<evidence type="ECO:0000313" key="1">
    <source>
        <dbReference type="EMBL" id="ACE84080.1"/>
    </source>
</evidence>
<dbReference type="KEGG" id="cja:CJA_1258"/>
<accession>B3PCE1</accession>
<dbReference type="AlphaFoldDB" id="B3PCE1"/>
<organism evidence="1 2">
    <name type="scientific">Cellvibrio japonicus (strain Ueda107)</name>
    <name type="common">Pseudomonas fluorescens subsp. cellulosa</name>
    <dbReference type="NCBI Taxonomy" id="498211"/>
    <lineage>
        <taxon>Bacteria</taxon>
        <taxon>Pseudomonadati</taxon>
        <taxon>Pseudomonadota</taxon>
        <taxon>Gammaproteobacteria</taxon>
        <taxon>Cellvibrionales</taxon>
        <taxon>Cellvibrionaceae</taxon>
        <taxon>Cellvibrio</taxon>
    </lineage>
</organism>
<sequence length="35" mass="4165">MFLMYMLIDGSVNREFPAIWGFPFDIFDFSLSFIP</sequence>
<name>B3PCE1_CELJU</name>
<keyword evidence="2" id="KW-1185">Reference proteome</keyword>